<dbReference type="EMBL" id="QKRW01000043">
    <property type="protein sequence ID" value="RAL60131.1"/>
    <property type="molecule type" value="Genomic_DNA"/>
</dbReference>
<keyword evidence="1" id="KW-1133">Transmembrane helix</keyword>
<dbReference type="AlphaFoldDB" id="A0A395IIV5"/>
<dbReference type="OrthoDB" id="444631at2759"/>
<accession>A0A395IIV5</accession>
<evidence type="ECO:0000256" key="1">
    <source>
        <dbReference type="SAM" id="Phobius"/>
    </source>
</evidence>
<keyword evidence="4" id="KW-1185">Reference proteome</keyword>
<protein>
    <recommendedName>
        <fullName evidence="2">Rhodopsin domain-containing protein</fullName>
    </recommendedName>
</protein>
<organism evidence="3 4">
    <name type="scientific">Monilinia fructigena</name>
    <dbReference type="NCBI Taxonomy" id="38457"/>
    <lineage>
        <taxon>Eukaryota</taxon>
        <taxon>Fungi</taxon>
        <taxon>Dikarya</taxon>
        <taxon>Ascomycota</taxon>
        <taxon>Pezizomycotina</taxon>
        <taxon>Leotiomycetes</taxon>
        <taxon>Helotiales</taxon>
        <taxon>Sclerotiniaceae</taxon>
        <taxon>Monilinia</taxon>
    </lineage>
</organism>
<feature type="transmembrane region" description="Helical" evidence="1">
    <location>
        <begin position="88"/>
        <end position="111"/>
    </location>
</feature>
<feature type="domain" description="Rhodopsin" evidence="2">
    <location>
        <begin position="42"/>
        <end position="106"/>
    </location>
</feature>
<dbReference type="Proteomes" id="UP000249056">
    <property type="component" value="Unassembled WGS sequence"/>
</dbReference>
<gene>
    <name evidence="3" type="ORF">DID88_000756</name>
</gene>
<dbReference type="Pfam" id="PF20684">
    <property type="entry name" value="Fung_rhodopsin"/>
    <property type="match status" value="1"/>
</dbReference>
<dbReference type="InterPro" id="IPR049326">
    <property type="entry name" value="Rhodopsin_dom_fungi"/>
</dbReference>
<feature type="transmembrane region" description="Helical" evidence="1">
    <location>
        <begin position="123"/>
        <end position="144"/>
    </location>
</feature>
<keyword evidence="1" id="KW-0812">Transmembrane</keyword>
<comment type="caution">
    <text evidence="3">The sequence shown here is derived from an EMBL/GenBank/DDBJ whole genome shotgun (WGS) entry which is preliminary data.</text>
</comment>
<evidence type="ECO:0000259" key="2">
    <source>
        <dbReference type="Pfam" id="PF20684"/>
    </source>
</evidence>
<reference evidence="3 4" key="1">
    <citation type="submission" date="2018-06" db="EMBL/GenBank/DDBJ databases">
        <title>Genome Sequence of the Brown Rot Fungal Pathogen Monilinia fructigena.</title>
        <authorList>
            <person name="Landi L."/>
            <person name="De Miccolis Angelini R.M."/>
            <person name="Pollastro S."/>
            <person name="Abate D."/>
            <person name="Faretra F."/>
            <person name="Romanazzi G."/>
        </authorList>
    </citation>
    <scope>NUCLEOTIDE SEQUENCE [LARGE SCALE GENOMIC DNA]</scope>
    <source>
        <strain evidence="3 4">Mfrg269</strain>
    </source>
</reference>
<feature type="transmembrane region" description="Helical" evidence="1">
    <location>
        <begin position="150"/>
        <end position="169"/>
    </location>
</feature>
<feature type="transmembrane region" description="Helical" evidence="1">
    <location>
        <begin position="46"/>
        <end position="68"/>
    </location>
</feature>
<keyword evidence="1" id="KW-0472">Membrane</keyword>
<sequence length="225" mass="25403">MQAIQSYTVAQASYDSAVEHASKQQFSGPSATSFGEPRFWMMVSDLTIVASSVVAVILTIMACVEWGLGLHARILSKAQIEMTLQMFYLYQIFYKFGVGLSKVANLSTPIWLFDSKHEKIQQVLQNIDSSVVVVALPWWLFSFVTYKRKYIIAMIMTLLALSELILGCVRLKGLYTSSQSLNDAPYGVTTGIFGLSIGSQLWHNFSLHSHCLEDHRRKHKARLWI</sequence>
<name>A0A395IIV5_9HELO</name>
<evidence type="ECO:0000313" key="3">
    <source>
        <dbReference type="EMBL" id="RAL60131.1"/>
    </source>
</evidence>
<evidence type="ECO:0000313" key="4">
    <source>
        <dbReference type="Proteomes" id="UP000249056"/>
    </source>
</evidence>
<proteinExistence type="predicted"/>